<dbReference type="SUPFAM" id="SSF52833">
    <property type="entry name" value="Thioredoxin-like"/>
    <property type="match status" value="1"/>
</dbReference>
<feature type="transmembrane region" description="Helical" evidence="1">
    <location>
        <begin position="64"/>
        <end position="85"/>
    </location>
</feature>
<evidence type="ECO:0000256" key="1">
    <source>
        <dbReference type="SAM" id="Phobius"/>
    </source>
</evidence>
<evidence type="ECO:0000313" key="4">
    <source>
        <dbReference type="Proteomes" id="UP000561681"/>
    </source>
</evidence>
<evidence type="ECO:0000313" key="3">
    <source>
        <dbReference type="EMBL" id="MBB4804512.1"/>
    </source>
</evidence>
<dbReference type="PANTHER" id="PTHR42852:SF13">
    <property type="entry name" value="PROTEIN DIPZ"/>
    <property type="match status" value="1"/>
</dbReference>
<dbReference type="GO" id="GO:0016853">
    <property type="term" value="F:isomerase activity"/>
    <property type="evidence" value="ECO:0007669"/>
    <property type="project" value="UniProtKB-KW"/>
</dbReference>
<dbReference type="InterPro" id="IPR050553">
    <property type="entry name" value="Thioredoxin_ResA/DsbE_sf"/>
</dbReference>
<evidence type="ECO:0000259" key="2">
    <source>
        <dbReference type="PROSITE" id="PS51352"/>
    </source>
</evidence>
<feature type="transmembrane region" description="Helical" evidence="1">
    <location>
        <begin position="37"/>
        <end position="57"/>
    </location>
</feature>
<sequence length="291" mass="34295">MAKSWNKTNIAVQYLMWSSLLIFTYFVSGIIFGGNHIWMSLTIQLSTILATYCFIYITKCKKIGVGFLYVIFPLLVLLIMPLFFFNDALKFTWIYLLTVPFFFMLTWFLYPRKKIAHLIIFVLPVIFSFYLFPNVLTYINNLNPKTGSEFPEIKFTDINKRSFKVDRDKIVLLDFWSTKCGICYKKFPDLEKLFLKYHGNKNVQIYSVHVPYPYDDFQKTKSMVINLGYKFPTIFAVSKNETLNKLNFNAFPHYVIIKNNKIEYSGFLQIQDNLIVGNAEKEIDKLLLMKN</sequence>
<feature type="transmembrane region" description="Helical" evidence="1">
    <location>
        <begin position="12"/>
        <end position="31"/>
    </location>
</feature>
<keyword evidence="4" id="KW-1185">Reference proteome</keyword>
<dbReference type="EMBL" id="JACHLD010000010">
    <property type="protein sequence ID" value="MBB4804512.1"/>
    <property type="molecule type" value="Genomic_DNA"/>
</dbReference>
<dbReference type="InterPro" id="IPR036249">
    <property type="entry name" value="Thioredoxin-like_sf"/>
</dbReference>
<organism evidence="3 4">
    <name type="scientific">Flavobacterium nitrogenifigens</name>
    <dbReference type="NCBI Taxonomy" id="1617283"/>
    <lineage>
        <taxon>Bacteria</taxon>
        <taxon>Pseudomonadati</taxon>
        <taxon>Bacteroidota</taxon>
        <taxon>Flavobacteriia</taxon>
        <taxon>Flavobacteriales</taxon>
        <taxon>Flavobacteriaceae</taxon>
        <taxon>Flavobacterium</taxon>
    </lineage>
</organism>
<accession>A0A7W7NAH6</accession>
<keyword evidence="1" id="KW-1133">Transmembrane helix</keyword>
<gene>
    <name evidence="3" type="ORF">HNP37_004604</name>
</gene>
<name>A0A7W7NAH6_9FLAO</name>
<dbReference type="Proteomes" id="UP000561681">
    <property type="component" value="Unassembled WGS sequence"/>
</dbReference>
<dbReference type="InterPro" id="IPR013766">
    <property type="entry name" value="Thioredoxin_domain"/>
</dbReference>
<protein>
    <submittedName>
        <fullName evidence="3">Thiol-disulfide isomerase/thioredoxin</fullName>
    </submittedName>
</protein>
<dbReference type="PANTHER" id="PTHR42852">
    <property type="entry name" value="THIOL:DISULFIDE INTERCHANGE PROTEIN DSBE"/>
    <property type="match status" value="1"/>
</dbReference>
<feature type="domain" description="Thioredoxin" evidence="2">
    <location>
        <begin position="144"/>
        <end position="288"/>
    </location>
</feature>
<comment type="caution">
    <text evidence="3">The sequence shown here is derived from an EMBL/GenBank/DDBJ whole genome shotgun (WGS) entry which is preliminary data.</text>
</comment>
<dbReference type="Gene3D" id="3.40.30.10">
    <property type="entry name" value="Glutaredoxin"/>
    <property type="match status" value="1"/>
</dbReference>
<dbReference type="CDD" id="cd02966">
    <property type="entry name" value="TlpA_like_family"/>
    <property type="match status" value="1"/>
</dbReference>
<keyword evidence="3" id="KW-0413">Isomerase</keyword>
<proteinExistence type="predicted"/>
<dbReference type="PROSITE" id="PS51352">
    <property type="entry name" value="THIOREDOXIN_2"/>
    <property type="match status" value="1"/>
</dbReference>
<dbReference type="Pfam" id="PF13905">
    <property type="entry name" value="Thioredoxin_8"/>
    <property type="match status" value="1"/>
</dbReference>
<feature type="transmembrane region" description="Helical" evidence="1">
    <location>
        <begin position="115"/>
        <end position="132"/>
    </location>
</feature>
<dbReference type="AlphaFoldDB" id="A0A7W7NAH6"/>
<feature type="transmembrane region" description="Helical" evidence="1">
    <location>
        <begin position="91"/>
        <end position="110"/>
    </location>
</feature>
<dbReference type="InterPro" id="IPR012336">
    <property type="entry name" value="Thioredoxin-like_fold"/>
</dbReference>
<keyword evidence="1" id="KW-0812">Transmembrane</keyword>
<keyword evidence="1" id="KW-0472">Membrane</keyword>
<dbReference type="GO" id="GO:0016491">
    <property type="term" value="F:oxidoreductase activity"/>
    <property type="evidence" value="ECO:0007669"/>
    <property type="project" value="InterPro"/>
</dbReference>
<reference evidence="3 4" key="1">
    <citation type="submission" date="2020-08" db="EMBL/GenBank/DDBJ databases">
        <title>Functional genomics of gut bacteria from endangered species of beetles.</title>
        <authorList>
            <person name="Carlos-Shanley C."/>
        </authorList>
    </citation>
    <scope>NUCLEOTIDE SEQUENCE [LARGE SCALE GENOMIC DNA]</scope>
    <source>
        <strain evidence="3 4">S00142</strain>
    </source>
</reference>
<dbReference type="RefSeq" id="WP_184167805.1">
    <property type="nucleotide sequence ID" value="NZ_JACHLD010000010.1"/>
</dbReference>